<dbReference type="EMBL" id="JADFFK010000001">
    <property type="protein sequence ID" value="MBE9635232.1"/>
    <property type="molecule type" value="Genomic_DNA"/>
</dbReference>
<organism evidence="3 4">
    <name type="scientific">Salipiger mangrovisoli</name>
    <dbReference type="NCBI Taxonomy" id="2865933"/>
    <lineage>
        <taxon>Bacteria</taxon>
        <taxon>Pseudomonadati</taxon>
        <taxon>Pseudomonadota</taxon>
        <taxon>Alphaproteobacteria</taxon>
        <taxon>Rhodobacterales</taxon>
        <taxon>Roseobacteraceae</taxon>
        <taxon>Salipiger</taxon>
    </lineage>
</organism>
<keyword evidence="2" id="KW-0808">Transferase</keyword>
<dbReference type="InterPro" id="IPR011009">
    <property type="entry name" value="Kinase-like_dom_sf"/>
</dbReference>
<accession>A0ABR9WVD1</accession>
<reference evidence="3 4" key="1">
    <citation type="journal article" date="2021" name="Int. J. Syst. Evol. Microbiol.">
        <title>Salipiger mangrovisoli sp. nov., isolated from mangrove soil and the proposal for the reclassification of Paraphaeobacter pallidus as Salipiger pallidus comb. nov.</title>
        <authorList>
            <person name="Du J."/>
            <person name="Liu Y."/>
            <person name="Pei T."/>
            <person name="Deng M.R."/>
            <person name="Zhu H."/>
        </authorList>
    </citation>
    <scope>NUCLEOTIDE SEQUENCE [LARGE SCALE GENOMIC DNA]</scope>
    <source>
        <strain evidence="3 4">6D45A</strain>
    </source>
</reference>
<dbReference type="RefSeq" id="WP_194132585.1">
    <property type="nucleotide sequence ID" value="NZ_JADFFK010000001.1"/>
</dbReference>
<name>A0ABR9WVD1_9RHOB</name>
<keyword evidence="4" id="KW-1185">Reference proteome</keyword>
<comment type="similarity">
    <text evidence="1 2">Belongs to the fructosamine kinase family.</text>
</comment>
<gene>
    <name evidence="3" type="ORF">IQ782_00110</name>
</gene>
<dbReference type="PANTHER" id="PTHR12149">
    <property type="entry name" value="FRUCTOSAMINE 3 KINASE-RELATED PROTEIN"/>
    <property type="match status" value="1"/>
</dbReference>
<dbReference type="Proteomes" id="UP000607796">
    <property type="component" value="Unassembled WGS sequence"/>
</dbReference>
<dbReference type="Pfam" id="PF03881">
    <property type="entry name" value="Fructosamin_kin"/>
    <property type="match status" value="1"/>
</dbReference>
<protein>
    <submittedName>
        <fullName evidence="3">Fructosamine kinase family protein</fullName>
    </submittedName>
</protein>
<dbReference type="Gene3D" id="3.90.1200.10">
    <property type="match status" value="1"/>
</dbReference>
<dbReference type="GO" id="GO:0016301">
    <property type="term" value="F:kinase activity"/>
    <property type="evidence" value="ECO:0007669"/>
    <property type="project" value="UniProtKB-KW"/>
</dbReference>
<sequence>MNRDREALETALGARLVSSRPLQGGDLSQVVRAALSDGRTLVVKRGGRVASEARMLGAMRAAGARTPEVLAQVGDLLALEALPETAPSHEGWSALGRDLRRLHACTGPAYGWTEDYGFGPLPIDNAPRADWPSFWAEARLLPFLPHLPAPLARRVEAVAERLPELVPKAPPAALLHGDLWTGNVLFMAGAAALIDPACYHGHTEVDLAMLDLFGSPPAAFWQGYGPEEPERAARRPVYQLFPALVHLRLFGSGYAGLVRRLLDQVLGTADN</sequence>
<evidence type="ECO:0000313" key="4">
    <source>
        <dbReference type="Proteomes" id="UP000607796"/>
    </source>
</evidence>
<comment type="caution">
    <text evidence="3">The sequence shown here is derived from an EMBL/GenBank/DDBJ whole genome shotgun (WGS) entry which is preliminary data.</text>
</comment>
<dbReference type="PIRSF" id="PIRSF006221">
    <property type="entry name" value="Ketosamine-3-kinase"/>
    <property type="match status" value="1"/>
</dbReference>
<proteinExistence type="inferred from homology"/>
<dbReference type="SUPFAM" id="SSF56112">
    <property type="entry name" value="Protein kinase-like (PK-like)"/>
    <property type="match status" value="1"/>
</dbReference>
<dbReference type="PANTHER" id="PTHR12149:SF8">
    <property type="entry name" value="PROTEIN-RIBULOSAMINE 3-KINASE"/>
    <property type="match status" value="1"/>
</dbReference>
<dbReference type="InterPro" id="IPR016477">
    <property type="entry name" value="Fructo-/Ketosamine-3-kinase"/>
</dbReference>
<evidence type="ECO:0000313" key="3">
    <source>
        <dbReference type="EMBL" id="MBE9635232.1"/>
    </source>
</evidence>
<keyword evidence="2 3" id="KW-0418">Kinase</keyword>
<evidence type="ECO:0000256" key="1">
    <source>
        <dbReference type="ARBA" id="ARBA00009460"/>
    </source>
</evidence>
<evidence type="ECO:0000256" key="2">
    <source>
        <dbReference type="PIRNR" id="PIRNR006221"/>
    </source>
</evidence>
<dbReference type="Gene3D" id="3.30.200.20">
    <property type="entry name" value="Phosphorylase Kinase, domain 1"/>
    <property type="match status" value="1"/>
</dbReference>